<dbReference type="GO" id="GO:0003677">
    <property type="term" value="F:DNA binding"/>
    <property type="evidence" value="ECO:0007669"/>
    <property type="project" value="UniProtKB-KW"/>
</dbReference>
<evidence type="ECO:0008006" key="8">
    <source>
        <dbReference type="Google" id="ProtNLM"/>
    </source>
</evidence>
<dbReference type="SUPFAM" id="SSF57959">
    <property type="entry name" value="Leucine zipper domain"/>
    <property type="match status" value="1"/>
</dbReference>
<protein>
    <recommendedName>
        <fullName evidence="8">BZIP domain-containing protein</fullName>
    </recommendedName>
</protein>
<evidence type="ECO:0000256" key="5">
    <source>
        <dbReference type="SAM" id="MobiDB-lite"/>
    </source>
</evidence>
<evidence type="ECO:0000313" key="6">
    <source>
        <dbReference type="EMBL" id="KAG2528461.1"/>
    </source>
</evidence>
<comment type="caution">
    <text evidence="6">The sequence shown here is derived from an EMBL/GenBank/DDBJ whole genome shotgun (WGS) entry which is preliminary data.</text>
</comment>
<keyword evidence="4" id="KW-0539">Nucleus</keyword>
<dbReference type="CDD" id="cd14686">
    <property type="entry name" value="bZIP"/>
    <property type="match status" value="2"/>
</dbReference>
<evidence type="ECO:0000256" key="4">
    <source>
        <dbReference type="ARBA" id="ARBA00023242"/>
    </source>
</evidence>
<organism evidence="6 7">
    <name type="scientific">Phytophthora kernoviae</name>
    <dbReference type="NCBI Taxonomy" id="325452"/>
    <lineage>
        <taxon>Eukaryota</taxon>
        <taxon>Sar</taxon>
        <taxon>Stramenopiles</taxon>
        <taxon>Oomycota</taxon>
        <taxon>Peronosporomycetes</taxon>
        <taxon>Peronosporales</taxon>
        <taxon>Peronosporaceae</taxon>
        <taxon>Phytophthora</taxon>
    </lineage>
</organism>
<reference evidence="6" key="1">
    <citation type="journal article" date="2015" name="Genom Data">
        <title>Genome sequences of six Phytophthora species associated with forests in New Zealand.</title>
        <authorList>
            <person name="Studholme D.J."/>
            <person name="McDougal R.L."/>
            <person name="Sambles C."/>
            <person name="Hansen E."/>
            <person name="Hardy G."/>
            <person name="Grant M."/>
            <person name="Ganley R.J."/>
            <person name="Williams N.M."/>
        </authorList>
    </citation>
    <scope>NUCLEOTIDE SEQUENCE</scope>
    <source>
        <strain evidence="6">NZFS 2646</strain>
    </source>
</reference>
<name>A0A8T0M3S2_9STRA</name>
<evidence type="ECO:0000313" key="7">
    <source>
        <dbReference type="Proteomes" id="UP000785171"/>
    </source>
</evidence>
<dbReference type="PANTHER" id="PTHR45764">
    <property type="entry name" value="BZIP TRANSCRIPTION FACTOR 44"/>
    <property type="match status" value="1"/>
</dbReference>
<feature type="region of interest" description="Disordered" evidence="5">
    <location>
        <begin position="288"/>
        <end position="351"/>
    </location>
</feature>
<dbReference type="Proteomes" id="UP000785171">
    <property type="component" value="Unassembled WGS sequence"/>
</dbReference>
<feature type="region of interest" description="Disordered" evidence="5">
    <location>
        <begin position="658"/>
        <end position="708"/>
    </location>
</feature>
<gene>
    <name evidence="6" type="ORF">JM16_002785</name>
</gene>
<keyword evidence="1" id="KW-0805">Transcription regulation</keyword>
<dbReference type="EMBL" id="JPWV03000040">
    <property type="protein sequence ID" value="KAG2528461.1"/>
    <property type="molecule type" value="Genomic_DNA"/>
</dbReference>
<keyword evidence="3" id="KW-0804">Transcription</keyword>
<dbReference type="InterPro" id="IPR046347">
    <property type="entry name" value="bZIP_sf"/>
</dbReference>
<feature type="compositionally biased region" description="Low complexity" evidence="5">
    <location>
        <begin position="336"/>
        <end position="351"/>
    </location>
</feature>
<evidence type="ECO:0000256" key="2">
    <source>
        <dbReference type="ARBA" id="ARBA00023125"/>
    </source>
</evidence>
<proteinExistence type="predicted"/>
<feature type="compositionally biased region" description="Low complexity" evidence="5">
    <location>
        <begin position="295"/>
        <end position="313"/>
    </location>
</feature>
<dbReference type="PANTHER" id="PTHR45764:SF80">
    <property type="entry name" value="BZIP DOMAIN-CONTAINING PROTEIN"/>
    <property type="match status" value="1"/>
</dbReference>
<evidence type="ECO:0000256" key="3">
    <source>
        <dbReference type="ARBA" id="ARBA00023163"/>
    </source>
</evidence>
<feature type="compositionally biased region" description="Low complexity" evidence="5">
    <location>
        <begin position="665"/>
        <end position="681"/>
    </location>
</feature>
<reference evidence="6" key="2">
    <citation type="submission" date="2020-06" db="EMBL/GenBank/DDBJ databases">
        <authorList>
            <person name="Studholme D.J."/>
        </authorList>
    </citation>
    <scope>NUCLEOTIDE SEQUENCE</scope>
    <source>
        <strain evidence="6">NZFS 2646</strain>
    </source>
</reference>
<sequence>MDRAMQVVLRETATIPTSLSPEILFQELDLGVEGLGKTSTAVYAFNTRDASKAFQVTCQAILTCSGVWPEYSRVASSMKFVDVPPTKHHVRYGITQHTYRHNYTKKQVSSEARDLYYSRMTGSCGVLVWDYVDDDDLYPLKSGTLIKRNTIGALVMRPEICQDGVERMVCRSICTDMQILRDISSLSLNVAEFALLEDMMVFETIKEGATDWITLKTSVLGRPQVSRPSIRMELQTGVLEDETLKINASGVVVRACEGRGAGQVDDWDMNFLSELLPPSGEFEAQSFVSKTLSGDSSPTAESSDAAETSSSTEELMERARNAPGAAAGRPKRPKKSVSTTSLSSSSSSVDVEMMEIEVEEEQVVDRKARRRAQVANSARRLRCRKKYEMMTLKTEATLLEQQLDGLRLKHKQMRVNGAVAAWEVKAIVQRHKRRQAEQTNEQLRQALFLQSGFVRNLRSMFSTSMPCTIELNMRNFLHTPTHLLKDSNARSDATGDQVFVETREISYYHWADGCGVLLWDYVDADDAHPQQKDTAAMRCTIGAVLVRPEICLDGVERMVCRNICTKVHTVDTPEVTPAIERFSKSRQLQLNERSCKWSPVGMDNNNRAVTTNLPSVGSGMNLLGILADADFDTSLLSELLLQDDGVADLAGEEYAQTSETLTTVSNDESSSSDDTSGLPDSPKVASVLKSKGRDKVTDRKAKRRAQVAVSARRHRYRKKHEMLGLRMEVGELTGQLHSLRSEYKLLRPNGQAEEYTMAQRHKRRQSEKMNEQLRRALVMQRRFFTSMQAFVLNSPIINAELNMCSLLHTFTCLGKMPYSRRRDYLALCTDSKADLAVQILLRETEGMNFAGPPSIVTHIVPAQSVQQQIVTTVAAYAFETLDLKSVFVSACDGIIGCGTEWPQYKAVSQYGEVKDKPLGNIRYGVSDTSYQRTGTTATQIVSVESRSIIFYRMSKDHGVLVWDFADEDDLYPVKPEVTIKRDLIGAAMVRREMCPDGAERVVCRSICTKFHSFSLPPTASEVSYYLQQSEEGAKMCGFVVYNHIREHASQPSMASV</sequence>
<keyword evidence="2" id="KW-0238">DNA-binding</keyword>
<dbReference type="AlphaFoldDB" id="A0A8T0M3S2"/>
<dbReference type="GO" id="GO:0003700">
    <property type="term" value="F:DNA-binding transcription factor activity"/>
    <property type="evidence" value="ECO:0007669"/>
    <property type="project" value="InterPro"/>
</dbReference>
<evidence type="ECO:0000256" key="1">
    <source>
        <dbReference type="ARBA" id="ARBA00023015"/>
    </source>
</evidence>
<accession>A0A8T0M3S2</accession>